<dbReference type="Pfam" id="PF00018">
    <property type="entry name" value="SH3_1"/>
    <property type="match status" value="1"/>
</dbReference>
<dbReference type="SUPFAM" id="SSF50044">
    <property type="entry name" value="SH3-domain"/>
    <property type="match status" value="1"/>
</dbReference>
<keyword evidence="1 2" id="KW-0728">SH3 domain</keyword>
<dbReference type="EMBL" id="MLAK01000782">
    <property type="protein sequence ID" value="OHT04780.1"/>
    <property type="molecule type" value="Genomic_DNA"/>
</dbReference>
<dbReference type="Gene3D" id="2.30.30.40">
    <property type="entry name" value="SH3 Domains"/>
    <property type="match status" value="1"/>
</dbReference>
<protein>
    <recommendedName>
        <fullName evidence="3">SH3 domain-containing protein</fullName>
    </recommendedName>
</protein>
<gene>
    <name evidence="4" type="ORF">TRFO_06229</name>
</gene>
<dbReference type="RefSeq" id="XP_068357916.1">
    <property type="nucleotide sequence ID" value="XM_068492969.1"/>
</dbReference>
<evidence type="ECO:0000313" key="4">
    <source>
        <dbReference type="EMBL" id="OHT04780.1"/>
    </source>
</evidence>
<dbReference type="InterPro" id="IPR036028">
    <property type="entry name" value="SH3-like_dom_sf"/>
</dbReference>
<sequence>MSERGKSDFNFNAASEEYNAIDTLFIKMNEIGQQFGQSASKFTQIKIPLNPEDTIPGLPGTLMDVTTALFNMFSKSQMVFQTYTTNVVTGPLMNLRVIKSERESDKKMIDGTVHTSESFDKHLLQRMITQQRALMDSINKLNDYADKNPTCKTTPTNSQRSKVTSLWQNYIQNLGKFLAERQSLKISASDLERKLSSKKSFLETSEADRRKAFYTTVMCNLSETIGQISTEISKVRTEFENSLKLLNFNSDFKTFSTCHKLNFYDFPRPKFERFKFSSQFTQPDQFYIPRFKLDYFPLYAGVALGDFTPESPNEIPLVKGKRVYLMEEVTHNWVLAMNPSWCQIGFIPSTYVNVVGTQLAYLRKDVAKKSPKLALSNMRLVAITSVDDQPKKTYTCEDEDGESITICEDEGLILLL</sequence>
<evidence type="ECO:0000313" key="5">
    <source>
        <dbReference type="Proteomes" id="UP000179807"/>
    </source>
</evidence>
<dbReference type="PROSITE" id="PS50002">
    <property type="entry name" value="SH3"/>
    <property type="match status" value="1"/>
</dbReference>
<dbReference type="GeneID" id="94827673"/>
<dbReference type="AlphaFoldDB" id="A0A1J4K4Y7"/>
<dbReference type="SMART" id="SM00326">
    <property type="entry name" value="SH3"/>
    <property type="match status" value="1"/>
</dbReference>
<feature type="domain" description="SH3" evidence="3">
    <location>
        <begin position="296"/>
        <end position="357"/>
    </location>
</feature>
<dbReference type="OrthoDB" id="10531927at2759"/>
<reference evidence="4" key="1">
    <citation type="submission" date="2016-10" db="EMBL/GenBank/DDBJ databases">
        <authorList>
            <person name="Benchimol M."/>
            <person name="Almeida L.G."/>
            <person name="Vasconcelos A.T."/>
            <person name="Perreira-Neves A."/>
            <person name="Rosa I.A."/>
            <person name="Tasca T."/>
            <person name="Bogo M.R."/>
            <person name="de Souza W."/>
        </authorList>
    </citation>
    <scope>NUCLEOTIDE SEQUENCE [LARGE SCALE GENOMIC DNA]</scope>
    <source>
        <strain evidence="4">K</strain>
    </source>
</reference>
<keyword evidence="5" id="KW-1185">Reference proteome</keyword>
<comment type="caution">
    <text evidence="4">The sequence shown here is derived from an EMBL/GenBank/DDBJ whole genome shotgun (WGS) entry which is preliminary data.</text>
</comment>
<accession>A0A1J4K4Y7</accession>
<proteinExistence type="predicted"/>
<evidence type="ECO:0000259" key="3">
    <source>
        <dbReference type="PROSITE" id="PS50002"/>
    </source>
</evidence>
<evidence type="ECO:0000256" key="2">
    <source>
        <dbReference type="PROSITE-ProRule" id="PRU00192"/>
    </source>
</evidence>
<organism evidence="4 5">
    <name type="scientific">Tritrichomonas foetus</name>
    <dbReference type="NCBI Taxonomy" id="1144522"/>
    <lineage>
        <taxon>Eukaryota</taxon>
        <taxon>Metamonada</taxon>
        <taxon>Parabasalia</taxon>
        <taxon>Tritrichomonadida</taxon>
        <taxon>Tritrichomonadidae</taxon>
        <taxon>Tritrichomonas</taxon>
    </lineage>
</organism>
<dbReference type="Proteomes" id="UP000179807">
    <property type="component" value="Unassembled WGS sequence"/>
</dbReference>
<dbReference type="InterPro" id="IPR001452">
    <property type="entry name" value="SH3_domain"/>
</dbReference>
<dbReference type="VEuPathDB" id="TrichDB:TRFO_06229"/>
<name>A0A1J4K4Y7_9EUKA</name>
<evidence type="ECO:0000256" key="1">
    <source>
        <dbReference type="ARBA" id="ARBA00022443"/>
    </source>
</evidence>